<feature type="region of interest" description="Disordered" evidence="1">
    <location>
        <begin position="954"/>
        <end position="999"/>
    </location>
</feature>
<dbReference type="Proteomes" id="UP000297295">
    <property type="component" value="Unassembled WGS sequence"/>
</dbReference>
<evidence type="ECO:0000256" key="1">
    <source>
        <dbReference type="SAM" id="MobiDB-lite"/>
    </source>
</evidence>
<feature type="compositionally biased region" description="Low complexity" evidence="1">
    <location>
        <begin position="496"/>
        <end position="507"/>
    </location>
</feature>
<dbReference type="SMART" id="SM00710">
    <property type="entry name" value="PbH1"/>
    <property type="match status" value="22"/>
</dbReference>
<dbReference type="AlphaFoldDB" id="A0A4E0PT10"/>
<dbReference type="InterPro" id="IPR012334">
    <property type="entry name" value="Pectin_lyas_fold"/>
</dbReference>
<dbReference type="SUPFAM" id="SSF51126">
    <property type="entry name" value="Pectin lyase-like"/>
    <property type="match status" value="5"/>
</dbReference>
<dbReference type="InterPro" id="IPR006626">
    <property type="entry name" value="PbH1"/>
</dbReference>
<feature type="compositionally biased region" description="Low complexity" evidence="1">
    <location>
        <begin position="468"/>
        <end position="477"/>
    </location>
</feature>
<gene>
    <name evidence="3" type="ORF">CUN85_11070</name>
</gene>
<dbReference type="InterPro" id="IPR039448">
    <property type="entry name" value="Beta_helix"/>
</dbReference>
<evidence type="ECO:0000313" key="3">
    <source>
        <dbReference type="EMBL" id="TGC07433.1"/>
    </source>
</evidence>
<dbReference type="RefSeq" id="WP_135390369.1">
    <property type="nucleotide sequence ID" value="NZ_PGGK01000015.1"/>
</dbReference>
<feature type="domain" description="Right handed beta helix" evidence="2">
    <location>
        <begin position="261"/>
        <end position="438"/>
    </location>
</feature>
<name>A0A4E0PT10_9EURY</name>
<feature type="region of interest" description="Disordered" evidence="1">
    <location>
        <begin position="468"/>
        <end position="517"/>
    </location>
</feature>
<dbReference type="OrthoDB" id="45544at224756"/>
<accession>A0A4E0PT10</accession>
<feature type="compositionally biased region" description="Acidic residues" evidence="1">
    <location>
        <begin position="954"/>
        <end position="981"/>
    </location>
</feature>
<proteinExistence type="predicted"/>
<dbReference type="InterPro" id="IPR011050">
    <property type="entry name" value="Pectin_lyase_fold/virulence"/>
</dbReference>
<dbReference type="Gene3D" id="2.160.20.10">
    <property type="entry name" value="Single-stranded right-handed beta-helix, Pectin lyase-like"/>
    <property type="match status" value="3"/>
</dbReference>
<evidence type="ECO:0000313" key="4">
    <source>
        <dbReference type="Proteomes" id="UP000297295"/>
    </source>
</evidence>
<dbReference type="PANTHER" id="PTHR36453:SF1">
    <property type="entry name" value="RIGHT HANDED BETA HELIX DOMAIN-CONTAINING PROTEIN"/>
    <property type="match status" value="1"/>
</dbReference>
<feature type="domain" description="Right handed beta helix" evidence="2">
    <location>
        <begin position="1073"/>
        <end position="1179"/>
    </location>
</feature>
<feature type="domain" description="Right handed beta helix" evidence="2">
    <location>
        <begin position="588"/>
        <end position="721"/>
    </location>
</feature>
<feature type="non-terminal residue" evidence="3">
    <location>
        <position position="1180"/>
    </location>
</feature>
<feature type="domain" description="Right handed beta helix" evidence="2">
    <location>
        <begin position="78"/>
        <end position="251"/>
    </location>
</feature>
<dbReference type="EMBL" id="PGGK01000015">
    <property type="protein sequence ID" value="TGC07433.1"/>
    <property type="molecule type" value="Genomic_DNA"/>
</dbReference>
<feature type="domain" description="Right handed beta helix" evidence="2">
    <location>
        <begin position="784"/>
        <end position="924"/>
    </location>
</feature>
<keyword evidence="4" id="KW-1185">Reference proteome</keyword>
<dbReference type="PANTHER" id="PTHR36453">
    <property type="entry name" value="SECRETED PROTEIN-RELATED"/>
    <property type="match status" value="1"/>
</dbReference>
<organism evidence="3 4">
    <name type="scientific">Methanolobus halotolerans</name>
    <dbReference type="NCBI Taxonomy" id="2052935"/>
    <lineage>
        <taxon>Archaea</taxon>
        <taxon>Methanobacteriati</taxon>
        <taxon>Methanobacteriota</taxon>
        <taxon>Stenosarchaea group</taxon>
        <taxon>Methanomicrobia</taxon>
        <taxon>Methanosarcinales</taxon>
        <taxon>Methanosarcinaceae</taxon>
        <taxon>Methanolobus</taxon>
    </lineage>
</organism>
<protein>
    <recommendedName>
        <fullName evidence="2">Right handed beta helix domain-containing protein</fullName>
    </recommendedName>
</protein>
<comment type="caution">
    <text evidence="3">The sequence shown here is derived from an EMBL/GenBank/DDBJ whole genome shotgun (WGS) entry which is preliminary data.</text>
</comment>
<reference evidence="3 4" key="1">
    <citation type="submission" date="2017-11" db="EMBL/GenBank/DDBJ databases">
        <title>Isolation and Characterization of Methanogenic Archaea from Saline Meromictic Lake at Siberia.</title>
        <authorList>
            <person name="Shen Y."/>
            <person name="Huang H.-H."/>
            <person name="Lai M.-C."/>
            <person name="Chen S.-C."/>
        </authorList>
    </citation>
    <scope>NUCLEOTIDE SEQUENCE [LARGE SCALE GENOMIC DNA]</scope>
    <source>
        <strain evidence="3 4">SY-01</strain>
    </source>
</reference>
<dbReference type="Pfam" id="PF13229">
    <property type="entry name" value="Beta_helix"/>
    <property type="match status" value="5"/>
</dbReference>
<sequence length="1180" mass="127832">MDATRKTISLFMVFLFLNLSLGAVISSAALTGSSEDIDYTVSISKDSGTTLVKTSDGTVVYNGNSDVGAMKAAVNAIDNGIILIDSGTYMISSPVSLKSNIELVGNNAVLKGYKIFTISSATNVKVRGLEFTGPDQLYGSVGSSSGLINIVNSKNCFIESNTFHNFRDYGVNVAVGSTSHSNEQITIRNNEFLDYGYAGVMIWKQSYHIYVEDNTFKNINTRKVNGNAYGVAVAKGSNSYKHPEHIYIRHNWIENNPVWEGIDSHGANHVYIQDNTVIDCKVPIAVSYQTNEGTYPLPVHDIVITGNYVKGNMNSPDKQHSGIHVLGARNYAQPYTNINVSGNTIMDVNSWLVSDDGAIVLRDVNGGIIDNNRIIGVGGTGINLLNADNLVVQNNDIKNLIKISGSTKGIEMQAVKKSFSTTIRDNSFDSSVGYHGYANSGYTYSATLVNEMQSKFGGALKLTVLTDSTPTTSTVDPPLTPPEPRPLDETSESDTDTGTVTPPATTPDESDDTSDVSGIEHDISVSKNSGTTVVKTSEGNVIHSGNNDVEALRAAVNAIDQGTILVDAGTYMVSSSVSLKSGIEMIGNDAVLKGYSVFRINDATEVRITGFTFSNPDQSYLGHSGSTGLVEIENSEKVLIENNTFTNFRDYGIDLETRTATSSNKQITIQNNEFYDYGYAGVMIGKQASNVYVENNLFKDINTRKLSGNSYGVAVSKGSSTYQYSEYIYIRNNTIENNPVWEGIDSHGANYLFIEDNEIIDCRIPISVAQINSDDKYPVPVHDVTVTGNYIKGDFTAEKQDSGIYVLGGRNSARTVVKPYFKVNVSDNTIVDVNNWLEGDEGAIVLKNVDDAVVNNNDIAGVGKTGINLQDADNVVMQDNEIKDIRQIAGAKMGVKMLPIIQDNTLTLSNNTFDDSADYNAYTYSKFGHGYLVNLMNQDISKFYTLNGGMELVTLDEPEPEPETPPTDNEEGTPDNTEEDSGTVTPPATTPEDSGDGDAAYDISVFRNAGTTVVETNNGEVVYSGSNDVEALQAAVNAIDQGTILVDAGTYMVSSSVSLKSGIEMIGNDAVLKGYSVFRINDATEVRITGFTFSNPDQSYLGHSGSTGLVEIENSEKVLIENNTFTNFRDYGIDLETRTATSSNKQITIQNNEFYDYGYAGVMIGKQASNVYVENNLFKD</sequence>
<evidence type="ECO:0000259" key="2">
    <source>
        <dbReference type="Pfam" id="PF13229"/>
    </source>
</evidence>